<dbReference type="Pfam" id="PF00106">
    <property type="entry name" value="adh_short"/>
    <property type="match status" value="1"/>
</dbReference>
<name>A0A162PG17_COLIC</name>
<organism evidence="1 2">
    <name type="scientific">Colletotrichum incanum</name>
    <name type="common">Soybean anthracnose fungus</name>
    <dbReference type="NCBI Taxonomy" id="1573173"/>
    <lineage>
        <taxon>Eukaryota</taxon>
        <taxon>Fungi</taxon>
        <taxon>Dikarya</taxon>
        <taxon>Ascomycota</taxon>
        <taxon>Pezizomycotina</taxon>
        <taxon>Sordariomycetes</taxon>
        <taxon>Hypocreomycetidae</taxon>
        <taxon>Glomerellales</taxon>
        <taxon>Glomerellaceae</taxon>
        <taxon>Colletotrichum</taxon>
        <taxon>Colletotrichum spaethianum species complex</taxon>
    </lineage>
</organism>
<keyword evidence="2" id="KW-1185">Reference proteome</keyword>
<proteinExistence type="predicted"/>
<sequence>MASYLITGASRGLGFEFLRQLSEDPENTVFGLVRDQQSTRKKVSAELKRDNIYILQADINDYEAIKRAVKDVAEVTGGSLDYLIANAAFISTWSAYNGIGVLGNDPERLEEDLLASFKTNVVGNVHLFNLAMPLLSQGRVKKVVTVSSGMSYLEFISKSGIEVAAPYSISKAAMNAAVAKFSAQYTQDGFLFFSISPGVIDTGLYDDATEEQKQRGMAMLAKMTKYAPHFTGPSTAQSSVYRMLSVIRKASVEAGYGGSFISHLGNKEWL</sequence>
<accession>A0A162PG17</accession>
<dbReference type="AlphaFoldDB" id="A0A162PG17"/>
<gene>
    <name evidence="1" type="ORF">CI238_01650</name>
</gene>
<dbReference type="EMBL" id="LFIW01000334">
    <property type="protein sequence ID" value="KZL87101.1"/>
    <property type="molecule type" value="Genomic_DNA"/>
</dbReference>
<dbReference type="InterPro" id="IPR052184">
    <property type="entry name" value="SDR_enzymes"/>
</dbReference>
<reference evidence="1 2" key="1">
    <citation type="submission" date="2015-06" db="EMBL/GenBank/DDBJ databases">
        <title>Survival trade-offs in plant roots during colonization by closely related pathogenic and mutualistic fungi.</title>
        <authorList>
            <person name="Hacquard S."/>
            <person name="Kracher B."/>
            <person name="Hiruma K."/>
            <person name="Weinman A."/>
            <person name="Muench P."/>
            <person name="Garrido Oter R."/>
            <person name="Ver Loren van Themaat E."/>
            <person name="Dallerey J.-F."/>
            <person name="Damm U."/>
            <person name="Henrissat B."/>
            <person name="Lespinet O."/>
            <person name="Thon M."/>
            <person name="Kemen E."/>
            <person name="McHardy A.C."/>
            <person name="Schulze-Lefert P."/>
            <person name="O'Connell R.J."/>
        </authorList>
    </citation>
    <scope>NUCLEOTIDE SEQUENCE [LARGE SCALE GENOMIC DNA]</scope>
    <source>
        <strain evidence="1 2">MAFF 238704</strain>
    </source>
</reference>
<dbReference type="PANTHER" id="PTHR45458:SF3">
    <property type="entry name" value="CHAIN DEHYDROGENASE (ATSC), PUTATIVE-RELATED"/>
    <property type="match status" value="1"/>
</dbReference>
<dbReference type="GO" id="GO:0016616">
    <property type="term" value="F:oxidoreductase activity, acting on the CH-OH group of donors, NAD or NADP as acceptor"/>
    <property type="evidence" value="ECO:0007669"/>
    <property type="project" value="TreeGrafter"/>
</dbReference>
<dbReference type="PANTHER" id="PTHR45458">
    <property type="entry name" value="SHORT-CHAIN DEHYDROGENASE/REDUCTASE SDR"/>
    <property type="match status" value="1"/>
</dbReference>
<dbReference type="InterPro" id="IPR002347">
    <property type="entry name" value="SDR_fam"/>
</dbReference>
<dbReference type="Gene3D" id="3.40.50.720">
    <property type="entry name" value="NAD(P)-binding Rossmann-like Domain"/>
    <property type="match status" value="1"/>
</dbReference>
<dbReference type="Proteomes" id="UP000076584">
    <property type="component" value="Unassembled WGS sequence"/>
</dbReference>
<comment type="caution">
    <text evidence="1">The sequence shown here is derived from an EMBL/GenBank/DDBJ whole genome shotgun (WGS) entry which is preliminary data.</text>
</comment>
<dbReference type="SUPFAM" id="SSF51735">
    <property type="entry name" value="NAD(P)-binding Rossmann-fold domains"/>
    <property type="match status" value="1"/>
</dbReference>
<dbReference type="PRINTS" id="PR00081">
    <property type="entry name" value="GDHRDH"/>
</dbReference>
<evidence type="ECO:0000313" key="2">
    <source>
        <dbReference type="Proteomes" id="UP000076584"/>
    </source>
</evidence>
<protein>
    <submittedName>
        <fullName evidence="1">Short-chain dehydrogenase</fullName>
    </submittedName>
</protein>
<dbReference type="InterPro" id="IPR036291">
    <property type="entry name" value="NAD(P)-bd_dom_sf"/>
</dbReference>
<evidence type="ECO:0000313" key="1">
    <source>
        <dbReference type="EMBL" id="KZL87101.1"/>
    </source>
</evidence>